<dbReference type="SUPFAM" id="SSF48208">
    <property type="entry name" value="Six-hairpin glycosidases"/>
    <property type="match status" value="1"/>
</dbReference>
<gene>
    <name evidence="1" type="ORF">HXX08_07375</name>
    <name evidence="2" type="ORF">OZ401_000820</name>
</gene>
<dbReference type="RefSeq" id="WP_341469447.1">
    <property type="nucleotide sequence ID" value="NZ_CP128399.1"/>
</dbReference>
<reference evidence="2" key="2">
    <citation type="journal article" date="2024" name="Nature">
        <title>Anoxygenic phototroph of the Chloroflexota uses a type I reaction centre.</title>
        <authorList>
            <person name="Tsuji J.M."/>
            <person name="Shaw N.A."/>
            <person name="Nagashima S."/>
            <person name="Venkiteswaran J.J."/>
            <person name="Schiff S.L."/>
            <person name="Watanabe T."/>
            <person name="Fukui M."/>
            <person name="Hanada S."/>
            <person name="Tank M."/>
            <person name="Neufeld J.D."/>
        </authorList>
    </citation>
    <scope>NUCLEOTIDE SEQUENCE</scope>
    <source>
        <strain evidence="2">L227-S17</strain>
    </source>
</reference>
<dbReference type="InterPro" id="IPR008928">
    <property type="entry name" value="6-hairpin_glycosidase_sf"/>
</dbReference>
<keyword evidence="4" id="KW-1185">Reference proteome</keyword>
<accession>A0A8T7LUI9</accession>
<sequence length="434" mass="48401">MSELTNSPIDDALARLEAWLETMRCPGGYGGPVAHWWQQSLLYTGPGLDWRYEGIILGYLLLWKNTGQAQWLEKACRAGNDLLEGQLKSKNFKASSFERNPAIAGTPHEAACDIGLLSLALALGEIDQPKYAICAEQNIKEFLIEKLWDEQSRSFCDNIAKNTFVPNKAATICEALFLLAEVTGESRWVDYYALPTLNRILQYQCGKEQGRLEGAVAQNSIDNQMVLKYFPLYNARCVTALLKGYRWSGQARFLDSAIKIMRFITSWSFGEGSFPTVVYSNGTTNTAPNWIAALGDILRANAELATFGADFKMDGSLQRLLNGQDDTGGIQTASGFARQAGRNRLNLPDVRDVLHVAGWCDKAFRFLAGYVSKAPLPEATSGTFEVACVLKGQALKVVETPEFLEVKNRQSQIRYRWQKGKMWATVAEAEFWLK</sequence>
<proteinExistence type="predicted"/>
<reference evidence="1 3" key="1">
    <citation type="submission" date="2020-06" db="EMBL/GenBank/DDBJ databases">
        <title>Anoxygenic phototrophic Chloroflexota member uses a Type I reaction center.</title>
        <authorList>
            <person name="Tsuji J.M."/>
            <person name="Shaw N.A."/>
            <person name="Nagashima S."/>
            <person name="Venkiteswaran J."/>
            <person name="Schiff S.L."/>
            <person name="Hanada S."/>
            <person name="Tank M."/>
            <person name="Neufeld J.D."/>
        </authorList>
    </citation>
    <scope>NUCLEOTIDE SEQUENCE [LARGE SCALE GENOMIC DNA]</scope>
    <source>
        <strain evidence="1">L227-S17</strain>
    </source>
</reference>
<dbReference type="EMBL" id="JACATZ010000001">
    <property type="protein sequence ID" value="NWJ45684.1"/>
    <property type="molecule type" value="Genomic_DNA"/>
</dbReference>
<evidence type="ECO:0000313" key="1">
    <source>
        <dbReference type="EMBL" id="NWJ45684.1"/>
    </source>
</evidence>
<dbReference type="EMBL" id="CP128399">
    <property type="protein sequence ID" value="WJW67553.1"/>
    <property type="molecule type" value="Genomic_DNA"/>
</dbReference>
<dbReference type="AlphaFoldDB" id="A0A8T7LUI9"/>
<dbReference type="Proteomes" id="UP001431572">
    <property type="component" value="Chromosome 1"/>
</dbReference>
<evidence type="ECO:0000313" key="3">
    <source>
        <dbReference type="Proteomes" id="UP000521676"/>
    </source>
</evidence>
<organism evidence="1 3">
    <name type="scientific">Candidatus Chlorohelix allophototropha</name>
    <dbReference type="NCBI Taxonomy" id="3003348"/>
    <lineage>
        <taxon>Bacteria</taxon>
        <taxon>Bacillati</taxon>
        <taxon>Chloroflexota</taxon>
        <taxon>Chloroflexia</taxon>
        <taxon>Candidatus Chloroheliales</taxon>
        <taxon>Candidatus Chloroheliaceae</taxon>
        <taxon>Candidatus Chlorohelix</taxon>
    </lineage>
</organism>
<name>A0A8T7LUI9_9CHLR</name>
<protein>
    <submittedName>
        <fullName evidence="1">Uncharacterized protein</fullName>
    </submittedName>
</protein>
<dbReference type="Proteomes" id="UP000521676">
    <property type="component" value="Unassembled WGS sequence"/>
</dbReference>
<evidence type="ECO:0000313" key="4">
    <source>
        <dbReference type="Proteomes" id="UP001431572"/>
    </source>
</evidence>
<evidence type="ECO:0000313" key="2">
    <source>
        <dbReference type="EMBL" id="WJW67553.1"/>
    </source>
</evidence>
<dbReference type="GO" id="GO:0005975">
    <property type="term" value="P:carbohydrate metabolic process"/>
    <property type="evidence" value="ECO:0007669"/>
    <property type="project" value="InterPro"/>
</dbReference>